<evidence type="ECO:0000259" key="18">
    <source>
        <dbReference type="PROSITE" id="PS50109"/>
    </source>
</evidence>
<keyword evidence="8" id="KW-0808">Transferase</keyword>
<feature type="chain" id="PRO_5016414500" description="Oxygen sensor histidine kinase NreB" evidence="17">
    <location>
        <begin position="23"/>
        <end position="651"/>
    </location>
</feature>
<feature type="transmembrane region" description="Helical" evidence="16">
    <location>
        <begin position="262"/>
        <end position="283"/>
    </location>
</feature>
<dbReference type="CDD" id="cd16917">
    <property type="entry name" value="HATPase_UhpB-NarQ-NarX-like"/>
    <property type="match status" value="1"/>
</dbReference>
<keyword evidence="9" id="KW-0479">Metal-binding</keyword>
<dbReference type="GO" id="GO:0005737">
    <property type="term" value="C:cytoplasm"/>
    <property type="evidence" value="ECO:0007669"/>
    <property type="project" value="UniProtKB-SubCell"/>
</dbReference>
<keyword evidence="13" id="KW-0411">Iron-sulfur</keyword>
<gene>
    <name evidence="19" type="ORF">DDQ68_12595</name>
</gene>
<evidence type="ECO:0000256" key="8">
    <source>
        <dbReference type="ARBA" id="ARBA00022679"/>
    </source>
</evidence>
<evidence type="ECO:0000256" key="14">
    <source>
        <dbReference type="ARBA" id="ARBA00024827"/>
    </source>
</evidence>
<feature type="domain" description="Histidine kinase" evidence="18">
    <location>
        <begin position="564"/>
        <end position="651"/>
    </location>
</feature>
<protein>
    <recommendedName>
        <fullName evidence="5">Oxygen sensor histidine kinase NreB</fullName>
        <ecNumber evidence="4">2.7.13.3</ecNumber>
    </recommendedName>
    <alternativeName>
        <fullName evidence="15">Nitrogen regulation protein B</fullName>
    </alternativeName>
</protein>
<evidence type="ECO:0000256" key="5">
    <source>
        <dbReference type="ARBA" id="ARBA00017322"/>
    </source>
</evidence>
<dbReference type="InterPro" id="IPR004358">
    <property type="entry name" value="Sig_transdc_His_kin-like_C"/>
</dbReference>
<feature type="transmembrane region" description="Helical" evidence="16">
    <location>
        <begin position="227"/>
        <end position="242"/>
    </location>
</feature>
<dbReference type="SUPFAM" id="SSF55874">
    <property type="entry name" value="ATPase domain of HSP90 chaperone/DNA topoisomerase II/histidine kinase"/>
    <property type="match status" value="1"/>
</dbReference>
<dbReference type="Pfam" id="PF07730">
    <property type="entry name" value="HisKA_3"/>
    <property type="match status" value="1"/>
</dbReference>
<dbReference type="PANTHER" id="PTHR24421">
    <property type="entry name" value="NITRATE/NITRITE SENSOR PROTEIN NARX-RELATED"/>
    <property type="match status" value="1"/>
</dbReference>
<feature type="transmembrane region" description="Helical" evidence="16">
    <location>
        <begin position="396"/>
        <end position="414"/>
    </location>
</feature>
<name>A0A2Z3GHS9_9BACT</name>
<comment type="catalytic activity">
    <reaction evidence="1">
        <text>ATP + protein L-histidine = ADP + protein N-phospho-L-histidine.</text>
        <dbReference type="EC" id="2.7.13.3"/>
    </reaction>
</comment>
<dbReference type="GO" id="GO:0016020">
    <property type="term" value="C:membrane"/>
    <property type="evidence" value="ECO:0007669"/>
    <property type="project" value="InterPro"/>
</dbReference>
<dbReference type="KEGG" id="hnv:DDQ68_12595"/>
<reference evidence="20" key="1">
    <citation type="submission" date="2018-04" db="EMBL/GenBank/DDBJ databases">
        <title>Complete genome of Antarctic heterotrophic bacterium Hymenobacter nivis.</title>
        <authorList>
            <person name="Terashima M."/>
        </authorList>
    </citation>
    <scope>NUCLEOTIDE SEQUENCE [LARGE SCALE GENOMIC DNA]</scope>
    <source>
        <strain evidence="20">NBRC 111535</strain>
    </source>
</reference>
<evidence type="ECO:0000256" key="11">
    <source>
        <dbReference type="ARBA" id="ARBA00023004"/>
    </source>
</evidence>
<dbReference type="InterPro" id="IPR003594">
    <property type="entry name" value="HATPase_dom"/>
</dbReference>
<evidence type="ECO:0000256" key="12">
    <source>
        <dbReference type="ARBA" id="ARBA00023012"/>
    </source>
</evidence>
<keyword evidence="6" id="KW-0004">4Fe-4S</keyword>
<dbReference type="AlphaFoldDB" id="A0A2Z3GHS9"/>
<keyword evidence="16" id="KW-0472">Membrane</keyword>
<comment type="subcellular location">
    <subcellularLocation>
        <location evidence="3">Cytoplasm</location>
    </subcellularLocation>
</comment>
<dbReference type="PRINTS" id="PR00344">
    <property type="entry name" value="BCTRLSENSOR"/>
</dbReference>
<proteinExistence type="predicted"/>
<dbReference type="GO" id="GO:0046872">
    <property type="term" value="F:metal ion binding"/>
    <property type="evidence" value="ECO:0007669"/>
    <property type="project" value="UniProtKB-KW"/>
</dbReference>
<dbReference type="PROSITE" id="PS50109">
    <property type="entry name" value="HIS_KIN"/>
    <property type="match status" value="1"/>
</dbReference>
<keyword evidence="10" id="KW-0418">Kinase</keyword>
<keyword evidence="16" id="KW-0812">Transmembrane</keyword>
<dbReference type="Pfam" id="PF07695">
    <property type="entry name" value="7TMR-DISM_7TM"/>
    <property type="match status" value="1"/>
</dbReference>
<keyword evidence="16" id="KW-1133">Transmembrane helix</keyword>
<evidence type="ECO:0000313" key="20">
    <source>
        <dbReference type="Proteomes" id="UP000245999"/>
    </source>
</evidence>
<sequence length="651" mass="71086">MRFFVLLGWLGCGWLLAGPAGARPGPLAADTLFLQAVNDGPWNHYFAYCLDACAQPNSGAEAAALWAAGQFRGVPPGRVFQVGYTQDRLWLRATVVNTLPQRTRFVWSLYTFVDSATLFVQPGGRGVPRLVAATSGRVVAAQRGFPARANCLPFWLEAQAQAVVYLRVDNHTGALYLPTDLTTAEDYLAYESGFFMTKNWVWLLGVYLSSALFNLLLYAFLRDRIHLWYGAYVFFITWFLLMEDGLDAWLLPPWAYGLGWRLGQYSVLLLALACGLRIMGLFVRLRQGWPRLYRFSVGLSVGAVACAGAYALLFGPVLARAPSGLVWLNGAREVLLWALLAAGTGVLGVVWARGRPPQRRLAALYGLTYSCFFLGSINFLLNRSGLTNIHVADPNGLAWGLALELLALSALLTGRFRHTLRQNAELRVRQLRERAVAGQRLIGAQEEERAALARELHDALAPGLTALHLAWQGRLVRQALALAPPLLAEAHAQTEALLRQLRHDVRTLSHVLLPIPADELLPLPQALALLVETLALTDDGPRVTARCDPGADGLPAPLAQAAYRIVAELLHNALRHAQASYVHVGVRCLHTGLCITVADDGRGFDPHGPAPHRGGLGLRGVQARASYLRGRVLISSQPGQGTVVTVELPVF</sequence>
<dbReference type="InterPro" id="IPR011623">
    <property type="entry name" value="7TMR_DISM_rcpt_extracell_dom1"/>
</dbReference>
<evidence type="ECO:0000256" key="16">
    <source>
        <dbReference type="SAM" id="Phobius"/>
    </source>
</evidence>
<dbReference type="InterPro" id="IPR011712">
    <property type="entry name" value="Sig_transdc_His_kin_sub3_dim/P"/>
</dbReference>
<keyword evidence="17" id="KW-0732">Signal</keyword>
<dbReference type="Pfam" id="PF02518">
    <property type="entry name" value="HATPase_c"/>
    <property type="match status" value="1"/>
</dbReference>
<dbReference type="EMBL" id="CP029145">
    <property type="protein sequence ID" value="AWM33549.1"/>
    <property type="molecule type" value="Genomic_DNA"/>
</dbReference>
<evidence type="ECO:0000256" key="7">
    <source>
        <dbReference type="ARBA" id="ARBA00022490"/>
    </source>
</evidence>
<dbReference type="InterPro" id="IPR005467">
    <property type="entry name" value="His_kinase_dom"/>
</dbReference>
<dbReference type="InterPro" id="IPR011622">
    <property type="entry name" value="7TMR_DISM_rcpt_extracell_dom2"/>
</dbReference>
<evidence type="ECO:0000256" key="4">
    <source>
        <dbReference type="ARBA" id="ARBA00012438"/>
    </source>
</evidence>
<dbReference type="InterPro" id="IPR036890">
    <property type="entry name" value="HATPase_C_sf"/>
</dbReference>
<evidence type="ECO:0000256" key="2">
    <source>
        <dbReference type="ARBA" id="ARBA00001966"/>
    </source>
</evidence>
<dbReference type="EC" id="2.7.13.3" evidence="4"/>
<keyword evidence="12" id="KW-0902">Two-component regulatory system</keyword>
<feature type="signal peptide" evidence="17">
    <location>
        <begin position="1"/>
        <end position="22"/>
    </location>
</feature>
<evidence type="ECO:0000256" key="3">
    <source>
        <dbReference type="ARBA" id="ARBA00004496"/>
    </source>
</evidence>
<dbReference type="Pfam" id="PF07696">
    <property type="entry name" value="7TMR-DISMED2"/>
    <property type="match status" value="1"/>
</dbReference>
<comment type="function">
    <text evidence="14">Member of the two-component regulatory system NreB/NreC involved in the control of dissimilatory nitrate/nitrite reduction in response to oxygen. NreB functions as a direct oxygen sensor histidine kinase which is autophosphorylated, in the absence of oxygen, probably at the conserved histidine residue, and transfers its phosphate group probably to a conserved aspartate residue of NreC. NreB/NreC activates the expression of the nitrate (narGHJI) and nitrite (nir) reductase operons, as well as the putative nitrate transporter gene narT.</text>
</comment>
<dbReference type="SMART" id="SM00387">
    <property type="entry name" value="HATPase_c"/>
    <property type="match status" value="1"/>
</dbReference>
<keyword evidence="7" id="KW-0963">Cytoplasm</keyword>
<dbReference type="GO" id="GO:0051539">
    <property type="term" value="F:4 iron, 4 sulfur cluster binding"/>
    <property type="evidence" value="ECO:0007669"/>
    <property type="project" value="UniProtKB-KW"/>
</dbReference>
<feature type="transmembrane region" description="Helical" evidence="16">
    <location>
        <begin position="334"/>
        <end position="352"/>
    </location>
</feature>
<dbReference type="Gene3D" id="3.30.565.10">
    <property type="entry name" value="Histidine kinase-like ATPase, C-terminal domain"/>
    <property type="match status" value="1"/>
</dbReference>
<comment type="cofactor">
    <cofactor evidence="2">
        <name>[4Fe-4S] cluster</name>
        <dbReference type="ChEBI" id="CHEBI:49883"/>
    </cofactor>
</comment>
<evidence type="ECO:0000256" key="10">
    <source>
        <dbReference type="ARBA" id="ARBA00022777"/>
    </source>
</evidence>
<dbReference type="Proteomes" id="UP000245999">
    <property type="component" value="Chromosome"/>
</dbReference>
<dbReference type="GO" id="GO:0046983">
    <property type="term" value="F:protein dimerization activity"/>
    <property type="evidence" value="ECO:0007669"/>
    <property type="project" value="InterPro"/>
</dbReference>
<evidence type="ECO:0000313" key="19">
    <source>
        <dbReference type="EMBL" id="AWM33549.1"/>
    </source>
</evidence>
<organism evidence="19 20">
    <name type="scientific">Hymenobacter nivis</name>
    <dbReference type="NCBI Taxonomy" id="1850093"/>
    <lineage>
        <taxon>Bacteria</taxon>
        <taxon>Pseudomonadati</taxon>
        <taxon>Bacteroidota</taxon>
        <taxon>Cytophagia</taxon>
        <taxon>Cytophagales</taxon>
        <taxon>Hymenobacteraceae</taxon>
        <taxon>Hymenobacter</taxon>
    </lineage>
</organism>
<keyword evidence="11" id="KW-0408">Iron</keyword>
<evidence type="ECO:0000256" key="13">
    <source>
        <dbReference type="ARBA" id="ARBA00023014"/>
    </source>
</evidence>
<dbReference type="InterPro" id="IPR050482">
    <property type="entry name" value="Sensor_HK_TwoCompSys"/>
</dbReference>
<dbReference type="OrthoDB" id="9760839at2"/>
<feature type="transmembrane region" description="Helical" evidence="16">
    <location>
        <begin position="364"/>
        <end position="381"/>
    </location>
</feature>
<accession>A0A2Z3GHS9</accession>
<feature type="transmembrane region" description="Helical" evidence="16">
    <location>
        <begin position="200"/>
        <end position="220"/>
    </location>
</feature>
<dbReference type="GO" id="GO:0000155">
    <property type="term" value="F:phosphorelay sensor kinase activity"/>
    <property type="evidence" value="ECO:0007669"/>
    <property type="project" value="InterPro"/>
</dbReference>
<evidence type="ECO:0000256" key="15">
    <source>
        <dbReference type="ARBA" id="ARBA00030800"/>
    </source>
</evidence>
<feature type="transmembrane region" description="Helical" evidence="16">
    <location>
        <begin position="295"/>
        <end position="314"/>
    </location>
</feature>
<evidence type="ECO:0000256" key="17">
    <source>
        <dbReference type="SAM" id="SignalP"/>
    </source>
</evidence>
<dbReference type="Gene3D" id="1.20.5.1930">
    <property type="match status" value="1"/>
</dbReference>
<evidence type="ECO:0000256" key="9">
    <source>
        <dbReference type="ARBA" id="ARBA00022723"/>
    </source>
</evidence>
<keyword evidence="20" id="KW-1185">Reference proteome</keyword>
<evidence type="ECO:0000256" key="6">
    <source>
        <dbReference type="ARBA" id="ARBA00022485"/>
    </source>
</evidence>
<dbReference type="Gene3D" id="2.60.40.2380">
    <property type="match status" value="1"/>
</dbReference>
<evidence type="ECO:0000256" key="1">
    <source>
        <dbReference type="ARBA" id="ARBA00000085"/>
    </source>
</evidence>